<evidence type="ECO:0000313" key="4">
    <source>
        <dbReference type="EMBL" id="RSH94863.1"/>
    </source>
</evidence>
<feature type="region of interest" description="Disordered" evidence="2">
    <location>
        <begin position="1055"/>
        <end position="1086"/>
    </location>
</feature>
<dbReference type="OrthoDB" id="5597783at2759"/>
<organism evidence="4 5">
    <name type="scientific">Saitozyma podzolica</name>
    <dbReference type="NCBI Taxonomy" id="1890683"/>
    <lineage>
        <taxon>Eukaryota</taxon>
        <taxon>Fungi</taxon>
        <taxon>Dikarya</taxon>
        <taxon>Basidiomycota</taxon>
        <taxon>Agaricomycotina</taxon>
        <taxon>Tremellomycetes</taxon>
        <taxon>Tremellales</taxon>
        <taxon>Trimorphomycetaceae</taxon>
        <taxon>Saitozyma</taxon>
    </lineage>
</organism>
<comment type="caution">
    <text evidence="4">The sequence shown here is derived from an EMBL/GenBank/DDBJ whole genome shotgun (WGS) entry which is preliminary data.</text>
</comment>
<feature type="region of interest" description="Disordered" evidence="2">
    <location>
        <begin position="701"/>
        <end position="754"/>
    </location>
</feature>
<keyword evidence="5" id="KW-1185">Reference proteome</keyword>
<feature type="compositionally biased region" description="Polar residues" evidence="2">
    <location>
        <begin position="500"/>
        <end position="510"/>
    </location>
</feature>
<feature type="region of interest" description="Disordered" evidence="2">
    <location>
        <begin position="993"/>
        <end position="1012"/>
    </location>
</feature>
<protein>
    <recommendedName>
        <fullName evidence="3">HTH APSES-type domain-containing protein</fullName>
    </recommendedName>
</protein>
<dbReference type="STRING" id="1890683.A0A427YUP3"/>
<evidence type="ECO:0000313" key="5">
    <source>
        <dbReference type="Proteomes" id="UP000279259"/>
    </source>
</evidence>
<name>A0A427YUP3_9TREE</name>
<feature type="compositionally biased region" description="Low complexity" evidence="2">
    <location>
        <begin position="207"/>
        <end position="226"/>
    </location>
</feature>
<feature type="compositionally biased region" description="Polar residues" evidence="2">
    <location>
        <begin position="227"/>
        <end position="240"/>
    </location>
</feature>
<feature type="compositionally biased region" description="Low complexity" evidence="2">
    <location>
        <begin position="1055"/>
        <end position="1083"/>
    </location>
</feature>
<feature type="compositionally biased region" description="Pro residues" evidence="2">
    <location>
        <begin position="1331"/>
        <end position="1341"/>
    </location>
</feature>
<dbReference type="InterPro" id="IPR036887">
    <property type="entry name" value="HTH_APSES_sf"/>
</dbReference>
<dbReference type="Gene3D" id="3.10.260.10">
    <property type="entry name" value="Transcription regulator HTH, APSES-type DNA-binding domain"/>
    <property type="match status" value="1"/>
</dbReference>
<feature type="region of interest" description="Disordered" evidence="2">
    <location>
        <begin position="1026"/>
        <end position="1045"/>
    </location>
</feature>
<feature type="compositionally biased region" description="Basic and acidic residues" evidence="2">
    <location>
        <begin position="158"/>
        <end position="176"/>
    </location>
</feature>
<feature type="domain" description="HTH APSES-type" evidence="3">
    <location>
        <begin position="1097"/>
        <end position="1217"/>
    </location>
</feature>
<sequence>MSVPGQYGGRDKCGIAEEDELDSVLMAICSACANMNNRALNPDEFAAIAFEHGWLRPPSAAVIPSTIIMNAIRTHMKRCEKADPPRRPLLAKHQLAGSVVESVLESALHPQAFAGSSRPKGTVYYLATVGKTKWKSPFDGIEVPKPPPRKPAPPKKSSTKENKESKESKESKDKKDSKKGKSKASAPVKIRLVLGAGLGQEDDELSDVGSSSQGSRSVSVSRSNSVTPSIANPLPISNATARIPRRVRDVLDSSSESESSDSDMEVEAGPSRPASSHRSHSYRKNPPPPIAISNSPRLSHLNRLPQASPFRELFFPPPLVSSAPSYNPPHSSPFPSHSLDNTTWAARNDNDRFASFETSSSSSDDEIRDPEWGNTSGILIRGPDAAGAEGDDQPAWTAEDEEAKVKEATEALRVLFPMSSPDEEADMQPKIELNQLDNRVAASDTSSMAETSSTATAQAIFRGQVRGREASTVALAQWTVTSSPVPSPNLRHFAPLAPESSPTQHLSKLRSSFDPEEMDVDEEGPWLDESGELPVRAEDTFSDIDLGSTIGDAPTPEHDFRQKTAAWAREAAASTSFRVKDEPEDYPSPVTTDPDDQSAVLYRGSRASSTDASHTPSSGLSDLPPFEMDQDVLTRSDFVDFEEVIVGPESVTVEEIERWLPANKPEKTPRRGRDKNRHQINRCSGNWGTIGVGGPFPAPTVKITPHAKTNASSAQNRSTRSTRGKKAAAPESPCVLKQERVPSTPPPVELDQETKVKVESETAEVDDAFGTADLEQARVEAEAREEQYRKACKAKAEQQKALLEAYRERMLAAHAIEGPDTMMWEQPTPSPWLDFGTTGPWCSNDSVQLSNPSALSPMVLHSVSALTIGDFPGVMDPRALLSPPIIPGMGVQGVDELMPVYDLDQPKLAAPSPLPPMSAPAGPVAHMPPPLPIISSSAPPTVPATTPIVTTPITAGPPPPSPPAFSPALPTAPIPIPASPAAACSTPTVIVQPSSAPDVTPPQAALAPKPRAEVVGSSASTADAAPAAAAPVRAPTPTLAPASASASASASTAEAASSGKASPTGSSSSSKSASTSQSPSTKPGLVLMPGVTATVLDNIPLYTHEPVSKSAVASQRVHCVCRRLDTDFVNATELLLALGVPFNRHSEFLTLPSPYLAAHTTMPTHGPNGIAHGPGVPGTWVHLNEAKEYVKRLKVEEGNLLLNLLRDDLFRRFAMKANFPPDHYPADTFGGPFIAGMAGDKGKAQSSTNSSSSGNGQGNSSLPASSANSRSTPNLTALGTSAPPRTAPIPTKGPLVRSAPATPPDGCPHPKRRRATVVGESPLKTTTPMVLPGPGPGPGPTPNGAAMTAAQKKMANMGSAAARRATRASVGGETPKPKVTK</sequence>
<feature type="compositionally biased region" description="Polar residues" evidence="2">
    <location>
        <begin position="707"/>
        <end position="719"/>
    </location>
</feature>
<dbReference type="SUPFAM" id="SSF54616">
    <property type="entry name" value="DNA-binding domain of Mlu1-box binding protein MBP1"/>
    <property type="match status" value="1"/>
</dbReference>
<reference evidence="4 5" key="1">
    <citation type="submission" date="2018-11" db="EMBL/GenBank/DDBJ databases">
        <title>Genome sequence of Saitozyma podzolica DSM 27192.</title>
        <authorList>
            <person name="Aliyu H."/>
            <person name="Gorte O."/>
            <person name="Ochsenreither K."/>
        </authorList>
    </citation>
    <scope>NUCLEOTIDE SEQUENCE [LARGE SCALE GENOMIC DNA]</scope>
    <source>
        <strain evidence="4 5">DSM 27192</strain>
    </source>
</reference>
<feature type="region of interest" description="Disordered" evidence="2">
    <location>
        <begin position="136"/>
        <end position="186"/>
    </location>
</feature>
<feature type="region of interest" description="Disordered" evidence="2">
    <location>
        <begin position="1237"/>
        <end position="1381"/>
    </location>
</feature>
<evidence type="ECO:0000259" key="3">
    <source>
        <dbReference type="PROSITE" id="PS51299"/>
    </source>
</evidence>
<feature type="compositionally biased region" description="Polar residues" evidence="2">
    <location>
        <begin position="606"/>
        <end position="620"/>
    </location>
</feature>
<proteinExistence type="predicted"/>
<feature type="coiled-coil region" evidence="1">
    <location>
        <begin position="771"/>
        <end position="809"/>
    </location>
</feature>
<dbReference type="GO" id="GO:0003677">
    <property type="term" value="F:DNA binding"/>
    <property type="evidence" value="ECO:0007669"/>
    <property type="project" value="InterPro"/>
</dbReference>
<dbReference type="EMBL" id="RSCD01000002">
    <property type="protein sequence ID" value="RSH94863.1"/>
    <property type="molecule type" value="Genomic_DNA"/>
</dbReference>
<feature type="region of interest" description="Disordered" evidence="2">
    <location>
        <begin position="201"/>
        <end position="402"/>
    </location>
</feature>
<dbReference type="Proteomes" id="UP000279259">
    <property type="component" value="Unassembled WGS sequence"/>
</dbReference>
<accession>A0A427YUP3</accession>
<feature type="compositionally biased region" description="Low complexity" evidence="2">
    <location>
        <begin position="1245"/>
        <end position="1271"/>
    </location>
</feature>
<dbReference type="InterPro" id="IPR003163">
    <property type="entry name" value="Tscrpt_reg_HTH_APSES-type"/>
</dbReference>
<gene>
    <name evidence="4" type="ORF">EHS25_004669</name>
</gene>
<keyword evidence="1" id="KW-0175">Coiled coil</keyword>
<feature type="region of interest" description="Disordered" evidence="2">
    <location>
        <begin position="482"/>
        <end position="627"/>
    </location>
</feature>
<feature type="region of interest" description="Disordered" evidence="2">
    <location>
        <begin position="662"/>
        <end position="686"/>
    </location>
</feature>
<evidence type="ECO:0000256" key="2">
    <source>
        <dbReference type="SAM" id="MobiDB-lite"/>
    </source>
</evidence>
<feature type="compositionally biased region" description="Acidic residues" evidence="2">
    <location>
        <begin position="514"/>
        <end position="531"/>
    </location>
</feature>
<evidence type="ECO:0000256" key="1">
    <source>
        <dbReference type="SAM" id="Coils"/>
    </source>
</evidence>
<dbReference type="PROSITE" id="PS51299">
    <property type="entry name" value="HTH_APSES"/>
    <property type="match status" value="1"/>
</dbReference>